<sequence>MATFIAGPSGLSPAETIPPLTAAHWTGIAAASALAFTAFVGFGDTETIAAPADLFHLGKRATAGDRAKPQNRRGRERA</sequence>
<proteinExistence type="predicted"/>
<accession>A0ABS5HL80</accession>
<dbReference type="Proteomes" id="UP001195941">
    <property type="component" value="Unassembled WGS sequence"/>
</dbReference>
<protein>
    <submittedName>
        <fullName evidence="1">Uncharacterized protein</fullName>
    </submittedName>
</protein>
<gene>
    <name evidence="1" type="ORF">IT775_01145</name>
</gene>
<dbReference type="EMBL" id="JADMKU010000001">
    <property type="protein sequence ID" value="MBR9649727.1"/>
    <property type="molecule type" value="Genomic_DNA"/>
</dbReference>
<name>A0ABS5HL80_9RHOB</name>
<dbReference type="RefSeq" id="WP_212699226.1">
    <property type="nucleotide sequence ID" value="NZ_JADMKU010000001.1"/>
</dbReference>
<evidence type="ECO:0000313" key="2">
    <source>
        <dbReference type="Proteomes" id="UP001195941"/>
    </source>
</evidence>
<evidence type="ECO:0000313" key="1">
    <source>
        <dbReference type="EMBL" id="MBR9649727.1"/>
    </source>
</evidence>
<keyword evidence="2" id="KW-1185">Reference proteome</keyword>
<organism evidence="1 2">
    <name type="scientific">Thalassovita aquimarina</name>
    <dbReference type="NCBI Taxonomy" id="2785917"/>
    <lineage>
        <taxon>Bacteria</taxon>
        <taxon>Pseudomonadati</taxon>
        <taxon>Pseudomonadota</taxon>
        <taxon>Alphaproteobacteria</taxon>
        <taxon>Rhodobacterales</taxon>
        <taxon>Roseobacteraceae</taxon>
        <taxon>Thalassovita</taxon>
    </lineage>
</organism>
<reference evidence="1 2" key="1">
    <citation type="journal article" date="2021" name="Arch. Microbiol.">
        <title>Thalassobius aquimarinus sp. nov., isolated from the Sea of Japan seashore.</title>
        <authorList>
            <person name="Kurilenko V.V."/>
            <person name="Romanenko L.A."/>
            <person name="Chernysheva N.Y."/>
            <person name="Velansky P.V."/>
            <person name="Tekutyeva L.A."/>
            <person name="Isaeva M.P."/>
            <person name="Mikhailov V.V."/>
        </authorList>
    </citation>
    <scope>NUCLEOTIDE SEQUENCE [LARGE SCALE GENOMIC DNA]</scope>
    <source>
        <strain evidence="1 2">KMM 8518</strain>
    </source>
</reference>
<comment type="caution">
    <text evidence="1">The sequence shown here is derived from an EMBL/GenBank/DDBJ whole genome shotgun (WGS) entry which is preliminary data.</text>
</comment>